<dbReference type="HOGENOM" id="CLU_013985_23_2_4"/>
<evidence type="ECO:0000256" key="2">
    <source>
        <dbReference type="ARBA" id="ARBA00022490"/>
    </source>
</evidence>
<dbReference type="InterPro" id="IPR050680">
    <property type="entry name" value="YpeA/RimI_acetyltransf"/>
</dbReference>
<comment type="subcellular location">
    <subcellularLocation>
        <location evidence="5">Cytoplasm</location>
    </subcellularLocation>
</comment>
<organism evidence="7 8">
    <name type="scientific">Neisseria bacilliformis ATCC BAA-1200</name>
    <dbReference type="NCBI Taxonomy" id="888742"/>
    <lineage>
        <taxon>Bacteria</taxon>
        <taxon>Pseudomonadati</taxon>
        <taxon>Pseudomonadota</taxon>
        <taxon>Betaproteobacteria</taxon>
        <taxon>Neisseriales</taxon>
        <taxon>Neisseriaceae</taxon>
        <taxon>Neisseria</taxon>
    </lineage>
</organism>
<name>F2BA20_9NEIS</name>
<dbReference type="AlphaFoldDB" id="F2BA20"/>
<dbReference type="PROSITE" id="PS51186">
    <property type="entry name" value="GNAT"/>
    <property type="match status" value="1"/>
</dbReference>
<dbReference type="PANTHER" id="PTHR43420">
    <property type="entry name" value="ACETYLTRANSFERASE"/>
    <property type="match status" value="1"/>
</dbReference>
<dbReference type="CDD" id="cd04301">
    <property type="entry name" value="NAT_SF"/>
    <property type="match status" value="1"/>
</dbReference>
<dbReference type="Proteomes" id="UP000004105">
    <property type="component" value="Unassembled WGS sequence"/>
</dbReference>
<evidence type="ECO:0000256" key="4">
    <source>
        <dbReference type="ARBA" id="ARBA00023315"/>
    </source>
</evidence>
<dbReference type="Gene3D" id="3.40.630.30">
    <property type="match status" value="1"/>
</dbReference>
<evidence type="ECO:0000256" key="5">
    <source>
        <dbReference type="RuleBase" id="RU363094"/>
    </source>
</evidence>
<dbReference type="SUPFAM" id="SSF55729">
    <property type="entry name" value="Acyl-CoA N-acyltransferases (Nat)"/>
    <property type="match status" value="1"/>
</dbReference>
<dbReference type="InterPro" id="IPR000182">
    <property type="entry name" value="GNAT_dom"/>
</dbReference>
<dbReference type="EMBL" id="AFAY01000010">
    <property type="protein sequence ID" value="EGF11738.1"/>
    <property type="molecule type" value="Genomic_DNA"/>
</dbReference>
<accession>F2BA20</accession>
<dbReference type="Pfam" id="PF00583">
    <property type="entry name" value="Acetyltransf_1"/>
    <property type="match status" value="1"/>
</dbReference>
<keyword evidence="8" id="KW-1185">Reference proteome</keyword>
<comment type="caution">
    <text evidence="7">The sequence shown here is derived from an EMBL/GenBank/DDBJ whole genome shotgun (WGS) entry which is preliminary data.</text>
</comment>
<dbReference type="EC" id="2.3.1.266" evidence="5"/>
<sequence length="149" mass="16298">MNIRPALAADCPALAALDAACNPSPWSAKQFQTALTARFCTVLLAEHETEHAPAAFIVWQTVAGESELHLVATAPAARRRGFADTLLRRWFADCAAQNAGRLFLEVRAGNTAAQSLYRKHGFTETARRHAYYPLPEGGREDALVMEKTC</sequence>
<dbReference type="InterPro" id="IPR016181">
    <property type="entry name" value="Acyl_CoA_acyltransferase"/>
</dbReference>
<proteinExistence type="inferred from homology"/>
<dbReference type="OrthoDB" id="9796919at2"/>
<dbReference type="RefSeq" id="WP_007341559.1">
    <property type="nucleotide sequence ID" value="NZ_GL878494.1"/>
</dbReference>
<protein>
    <recommendedName>
        <fullName evidence="5">[Ribosomal protein bS18]-alanine N-acetyltransferase</fullName>
        <ecNumber evidence="5">2.3.1.266</ecNumber>
    </recommendedName>
</protein>
<evidence type="ECO:0000259" key="6">
    <source>
        <dbReference type="PROSITE" id="PS51186"/>
    </source>
</evidence>
<dbReference type="GO" id="GO:0005737">
    <property type="term" value="C:cytoplasm"/>
    <property type="evidence" value="ECO:0007669"/>
    <property type="project" value="UniProtKB-SubCell"/>
</dbReference>
<evidence type="ECO:0000256" key="1">
    <source>
        <dbReference type="ARBA" id="ARBA00005395"/>
    </source>
</evidence>
<dbReference type="PANTHER" id="PTHR43420:SF44">
    <property type="entry name" value="ACETYLTRANSFERASE YPEA"/>
    <property type="match status" value="1"/>
</dbReference>
<evidence type="ECO:0000256" key="3">
    <source>
        <dbReference type="ARBA" id="ARBA00022679"/>
    </source>
</evidence>
<dbReference type="NCBIfam" id="TIGR01575">
    <property type="entry name" value="rimI"/>
    <property type="match status" value="1"/>
</dbReference>
<comment type="catalytic activity">
    <reaction evidence="5">
        <text>N-terminal L-alanyl-[ribosomal protein bS18] + acetyl-CoA = N-terminal N(alpha)-acetyl-L-alanyl-[ribosomal protein bS18] + CoA + H(+)</text>
        <dbReference type="Rhea" id="RHEA:43756"/>
        <dbReference type="Rhea" id="RHEA-COMP:10676"/>
        <dbReference type="Rhea" id="RHEA-COMP:10677"/>
        <dbReference type="ChEBI" id="CHEBI:15378"/>
        <dbReference type="ChEBI" id="CHEBI:57287"/>
        <dbReference type="ChEBI" id="CHEBI:57288"/>
        <dbReference type="ChEBI" id="CHEBI:64718"/>
        <dbReference type="ChEBI" id="CHEBI:83683"/>
        <dbReference type="EC" id="2.3.1.266"/>
    </reaction>
</comment>
<keyword evidence="3 7" id="KW-0808">Transferase</keyword>
<reference evidence="7 8" key="1">
    <citation type="submission" date="2011-02" db="EMBL/GenBank/DDBJ databases">
        <authorList>
            <person name="Muzny D."/>
            <person name="Qin X."/>
            <person name="Deng J."/>
            <person name="Jiang H."/>
            <person name="Liu Y."/>
            <person name="Qu J."/>
            <person name="Song X.-Z."/>
            <person name="Zhang L."/>
            <person name="Thornton R."/>
            <person name="Coyle M."/>
            <person name="Francisco L."/>
            <person name="Jackson L."/>
            <person name="Javaid M."/>
            <person name="Korchina V."/>
            <person name="Kovar C."/>
            <person name="Mata R."/>
            <person name="Mathew T."/>
            <person name="Ngo R."/>
            <person name="Nguyen L."/>
            <person name="Nguyen N."/>
            <person name="Okwuonu G."/>
            <person name="Ongeri F."/>
            <person name="Pham C."/>
            <person name="Simmons D."/>
            <person name="Wilczek-Boney K."/>
            <person name="Hale W."/>
            <person name="Jakkamsetti A."/>
            <person name="Pham P."/>
            <person name="Ruth R."/>
            <person name="San Lucas F."/>
            <person name="Warren J."/>
            <person name="Zhang J."/>
            <person name="Zhao Z."/>
            <person name="Zhou C."/>
            <person name="Zhu D."/>
            <person name="Lee S."/>
            <person name="Bess C."/>
            <person name="Blankenburg K."/>
            <person name="Forbes L."/>
            <person name="Fu Q."/>
            <person name="Gubbala S."/>
            <person name="Hirani K."/>
            <person name="Jayaseelan J.C."/>
            <person name="Lara F."/>
            <person name="Munidasa M."/>
            <person name="Palculict T."/>
            <person name="Patil S."/>
            <person name="Pu L.-L."/>
            <person name="Saada N."/>
            <person name="Tang L."/>
            <person name="Weissenberger G."/>
            <person name="Zhu Y."/>
            <person name="Hemphill L."/>
            <person name="Shang Y."/>
            <person name="Youmans B."/>
            <person name="Ayvaz T."/>
            <person name="Ross M."/>
            <person name="Santibanez J."/>
            <person name="Aqrawi P."/>
            <person name="Gross S."/>
            <person name="Joshi V."/>
            <person name="Fowler G."/>
            <person name="Nazareth L."/>
            <person name="Reid J."/>
            <person name="Worley K."/>
            <person name="Petrosino J."/>
            <person name="Highlander S."/>
            <person name="Gibbs R."/>
        </authorList>
    </citation>
    <scope>NUCLEOTIDE SEQUENCE [LARGE SCALE GENOMIC DNA]</scope>
    <source>
        <strain evidence="7 8">ATCC BAA-1200</strain>
    </source>
</reference>
<evidence type="ECO:0000313" key="8">
    <source>
        <dbReference type="Proteomes" id="UP000004105"/>
    </source>
</evidence>
<dbReference type="STRING" id="267212.GCA_001063965_01511"/>
<dbReference type="InterPro" id="IPR006464">
    <property type="entry name" value="AcTrfase_RimI/Ard1"/>
</dbReference>
<comment type="function">
    <text evidence="5">Acetylates the N-terminal alanine of ribosomal protein bS18.</text>
</comment>
<keyword evidence="4 7" id="KW-0012">Acyltransferase</keyword>
<comment type="similarity">
    <text evidence="1 5">Belongs to the acetyltransferase family. RimI subfamily.</text>
</comment>
<keyword evidence="2 5" id="KW-0963">Cytoplasm</keyword>
<dbReference type="GO" id="GO:0008999">
    <property type="term" value="F:protein-N-terminal-alanine acetyltransferase activity"/>
    <property type="evidence" value="ECO:0007669"/>
    <property type="project" value="UniProtKB-EC"/>
</dbReference>
<gene>
    <name evidence="7" type="primary">rimI</name>
    <name evidence="7" type="ORF">HMPREF9123_0547</name>
</gene>
<feature type="domain" description="N-acetyltransferase" evidence="6">
    <location>
        <begin position="1"/>
        <end position="149"/>
    </location>
</feature>
<evidence type="ECO:0000313" key="7">
    <source>
        <dbReference type="EMBL" id="EGF11738.1"/>
    </source>
</evidence>